<comment type="caution">
    <text evidence="3">The sequence shown here is derived from an EMBL/GenBank/DDBJ whole genome shotgun (WGS) entry which is preliminary data.</text>
</comment>
<feature type="domain" description="DUF7982" evidence="2">
    <location>
        <begin position="112"/>
        <end position="215"/>
    </location>
</feature>
<dbReference type="GeneID" id="79269686"/>
<dbReference type="AlphaFoldDB" id="A0ABD5WVT6"/>
<feature type="transmembrane region" description="Helical" evidence="1">
    <location>
        <begin position="20"/>
        <end position="39"/>
    </location>
</feature>
<name>A0ABD5WVT6_9EURY</name>
<evidence type="ECO:0000256" key="1">
    <source>
        <dbReference type="SAM" id="Phobius"/>
    </source>
</evidence>
<dbReference type="Proteomes" id="UP001596388">
    <property type="component" value="Unassembled WGS sequence"/>
</dbReference>
<organism evidence="3 4">
    <name type="scientific">Halobaculum marinum</name>
    <dbReference type="NCBI Taxonomy" id="3031996"/>
    <lineage>
        <taxon>Archaea</taxon>
        <taxon>Methanobacteriati</taxon>
        <taxon>Methanobacteriota</taxon>
        <taxon>Stenosarchaea group</taxon>
        <taxon>Halobacteria</taxon>
        <taxon>Halobacteriales</taxon>
        <taxon>Haloferacaceae</taxon>
        <taxon>Halobaculum</taxon>
    </lineage>
</organism>
<keyword evidence="1" id="KW-1133">Transmembrane helix</keyword>
<evidence type="ECO:0000313" key="3">
    <source>
        <dbReference type="EMBL" id="MFC7096427.1"/>
    </source>
</evidence>
<keyword evidence="1" id="KW-0472">Membrane</keyword>
<dbReference type="Pfam" id="PF25939">
    <property type="entry name" value="DUF7982"/>
    <property type="match status" value="2"/>
</dbReference>
<evidence type="ECO:0000259" key="2">
    <source>
        <dbReference type="Pfam" id="PF25939"/>
    </source>
</evidence>
<proteinExistence type="predicted"/>
<feature type="transmembrane region" description="Helical" evidence="1">
    <location>
        <begin position="45"/>
        <end position="64"/>
    </location>
</feature>
<keyword evidence="4" id="KW-1185">Reference proteome</keyword>
<dbReference type="RefSeq" id="WP_276239101.1">
    <property type="nucleotide sequence ID" value="NZ_CP119989.1"/>
</dbReference>
<dbReference type="InterPro" id="IPR058288">
    <property type="entry name" value="DUF7982"/>
</dbReference>
<reference evidence="3 4" key="1">
    <citation type="journal article" date="2019" name="Int. J. Syst. Evol. Microbiol.">
        <title>The Global Catalogue of Microorganisms (GCM) 10K type strain sequencing project: providing services to taxonomists for standard genome sequencing and annotation.</title>
        <authorList>
            <consortium name="The Broad Institute Genomics Platform"/>
            <consortium name="The Broad Institute Genome Sequencing Center for Infectious Disease"/>
            <person name="Wu L."/>
            <person name="Ma J."/>
        </authorList>
    </citation>
    <scope>NUCLEOTIDE SEQUENCE [LARGE SCALE GENOMIC DNA]</scope>
    <source>
        <strain evidence="3 4">DT55</strain>
    </source>
</reference>
<gene>
    <name evidence="3" type="ORF">ACFQKD_03835</name>
</gene>
<sequence length="216" mass="22926">MSEPEVAAGGRLRDRIGTRAPTAVFTGLGVLLVAAGFAVPELRGLLVAWGGTALFLALLFRFVFTEPTVSAAVTTEVYTTLARNTRRRTPTGEHRYLPDEDDGVSLAVDGETFDPIGERLLATVDTDAGEGALSERLSVLVDVVVNELELAGHVSATTADEEVVVTVVGSRVGTEELFDHPVVSLVGVALVRHLDTPITVDASVEDGVLVVTYRWS</sequence>
<evidence type="ECO:0000313" key="4">
    <source>
        <dbReference type="Proteomes" id="UP001596388"/>
    </source>
</evidence>
<dbReference type="EMBL" id="JBHTAG010000002">
    <property type="protein sequence ID" value="MFC7096427.1"/>
    <property type="molecule type" value="Genomic_DNA"/>
</dbReference>
<accession>A0ABD5WVT6</accession>
<feature type="domain" description="DUF7982" evidence="2">
    <location>
        <begin position="16"/>
        <end position="108"/>
    </location>
</feature>
<protein>
    <recommendedName>
        <fullName evidence="2">DUF7982 domain-containing protein</fullName>
    </recommendedName>
</protein>
<keyword evidence="1" id="KW-0812">Transmembrane</keyword>